<dbReference type="VEuPathDB" id="TrichDB:TRFO_34529"/>
<organism evidence="1 2">
    <name type="scientific">Tritrichomonas foetus</name>
    <dbReference type="NCBI Taxonomy" id="1144522"/>
    <lineage>
        <taxon>Eukaryota</taxon>
        <taxon>Metamonada</taxon>
        <taxon>Parabasalia</taxon>
        <taxon>Tritrichomonadida</taxon>
        <taxon>Tritrichomonadidae</taxon>
        <taxon>Tritrichomonas</taxon>
    </lineage>
</organism>
<evidence type="ECO:0000313" key="2">
    <source>
        <dbReference type="Proteomes" id="UP000179807"/>
    </source>
</evidence>
<name>A0A1J4JNN6_9EUKA</name>
<accession>A0A1J4JNN6</accession>
<protein>
    <submittedName>
        <fullName evidence="1">Uncharacterized protein</fullName>
    </submittedName>
</protein>
<dbReference type="GeneID" id="94844416"/>
<sequence length="681" mass="79369">MSKRIFTPGEKNDIQYEEKLETNSNSWNFIIETKNSETNSQYKFVNLSISLNNQEKSNKTSEISIPFQFKLVFGNSYEYRKCIGLSQNKFEETISYPFNPKEDVYLEDEFIPFLPVKCAKEFYPLFYSAYCSYFMQECDLQKGKPDKRILHLLNSLIFQPVSITEFTELIRITQNDQNLASSPDDFLLLDSSPATQQETLSSLIFDFFASNLNVNIYRATGNEIGEIPEGTSAVLVLRPCIHSMKDFILKESDGSPTLVIDENNEMTEQNFELYSICTYERPGLCCYYYSHNLKSGFRIFGNKIMKCDREKWPHEASILSIFVNENLNQKLESQSFSKYKNKYKQIVDCYQFSFHETFSIANYVNEKNGVLCEENFFKFNDWFFGRNFVTKEFILSMPNVLTFRYDKHDNLFPAFSYPDFGNSCLAIKTPQFELLKTEQTKDVSKVTPAFDNKADSNNNGSSNTKCNVLWQIIWLQNPTKEYRHDYYLGNLRIDEKINHPIESFLPTFYSRDDEVPVNDKPSLPISLNLSKCERKIGTNEDFFSFYLVLAKVKDHCVRYVCFEKHSTKSGLGSLVYFACGKMPDKRNIPIAIRFGERKGNGSKVSFYGTPKLDYIAKDDVNNFIEKLRKSFEGFNMYYLVFPSKWRKLEDPSKAIAEIGANIITQKVPYDRQLYHIMLMKE</sequence>
<gene>
    <name evidence="1" type="ORF">TRFO_34529</name>
</gene>
<dbReference type="Proteomes" id="UP000179807">
    <property type="component" value="Unassembled WGS sequence"/>
</dbReference>
<reference evidence="1" key="1">
    <citation type="submission" date="2016-10" db="EMBL/GenBank/DDBJ databases">
        <authorList>
            <person name="Benchimol M."/>
            <person name="Almeida L.G."/>
            <person name="Vasconcelos A.T."/>
            <person name="Perreira-Neves A."/>
            <person name="Rosa I.A."/>
            <person name="Tasca T."/>
            <person name="Bogo M.R."/>
            <person name="de Souza W."/>
        </authorList>
    </citation>
    <scope>NUCLEOTIDE SEQUENCE [LARGE SCALE GENOMIC DNA]</scope>
    <source>
        <strain evidence="1">K</strain>
    </source>
</reference>
<proteinExistence type="predicted"/>
<dbReference type="AlphaFoldDB" id="A0A1J4JNN6"/>
<comment type="caution">
    <text evidence="1">The sequence shown here is derived from an EMBL/GenBank/DDBJ whole genome shotgun (WGS) entry which is preliminary data.</text>
</comment>
<dbReference type="RefSeq" id="XP_068352262.1">
    <property type="nucleotide sequence ID" value="XM_068509712.1"/>
</dbReference>
<keyword evidence="2" id="KW-1185">Reference proteome</keyword>
<evidence type="ECO:0000313" key="1">
    <source>
        <dbReference type="EMBL" id="OHS99125.1"/>
    </source>
</evidence>
<dbReference type="EMBL" id="MLAK01001023">
    <property type="protein sequence ID" value="OHS99125.1"/>
    <property type="molecule type" value="Genomic_DNA"/>
</dbReference>